<feature type="region of interest" description="Disordered" evidence="1">
    <location>
        <begin position="81"/>
        <end position="197"/>
    </location>
</feature>
<dbReference type="AlphaFoldDB" id="A0A2P6R2X7"/>
<dbReference type="PANTHER" id="PTHR46741:SF4">
    <property type="entry name" value="FINGER FYVE DOMAIN PROTEIN, PUTATIVE (DUF1666)-RELATED"/>
    <property type="match status" value="1"/>
</dbReference>
<accession>A0A2P6R2X7</accession>
<dbReference type="STRING" id="74649.A0A2P6R2X7"/>
<dbReference type="EMBL" id="PDCK01000042">
    <property type="protein sequence ID" value="PRQ40790.1"/>
    <property type="molecule type" value="Genomic_DNA"/>
</dbReference>
<dbReference type="InterPro" id="IPR012870">
    <property type="entry name" value="DUF1666"/>
</dbReference>
<evidence type="ECO:0000256" key="2">
    <source>
        <dbReference type="SAM" id="Phobius"/>
    </source>
</evidence>
<feature type="compositionally biased region" description="Basic and acidic residues" evidence="1">
    <location>
        <begin position="141"/>
        <end position="164"/>
    </location>
</feature>
<protein>
    <submittedName>
        <fullName evidence="3">Putative ribosomal protein L34Ae</fullName>
    </submittedName>
</protein>
<dbReference type="OrthoDB" id="772197at2759"/>
<reference evidence="3 4" key="1">
    <citation type="journal article" date="2018" name="Nat. Genet.">
        <title>The Rosa genome provides new insights in the design of modern roses.</title>
        <authorList>
            <person name="Bendahmane M."/>
        </authorList>
    </citation>
    <scope>NUCLEOTIDE SEQUENCE [LARGE SCALE GENOMIC DNA]</scope>
    <source>
        <strain evidence="4">cv. Old Blush</strain>
    </source>
</reference>
<dbReference type="Proteomes" id="UP000238479">
    <property type="component" value="Chromosome 4"/>
</dbReference>
<keyword evidence="3" id="KW-0687">Ribonucleoprotein</keyword>
<keyword evidence="2" id="KW-1133">Transmembrane helix</keyword>
<feature type="compositionally biased region" description="Basic and acidic residues" evidence="1">
    <location>
        <begin position="182"/>
        <end position="194"/>
    </location>
</feature>
<sequence>MMVITKFMVLQTQFDFISKRVSSGNMLGVLGSIWVFVCNYLFFVSGFISRYILIRFQADDLRNHNPVVCLERDHQFDANRDEKEEVYLDSPIIRRNNDQNRAETEDSDQKRTEREDSGQNRAEMKNSDQNRAETEGSVQNRAEREDFDQNRAETDNSDQNRAETEDSGQNRAETENSYQNRAETENSDQNRAETENSGFVETVSAVTTDLYEYTSNRVINGYMEEPKATSFIVQEFYVDWGSSKFSDYQIPIKAAEDDDADQEKVVDSIESVEALENGEHEKPVTDQNPLEEFSTGNVLDAEIELCEVAEDNFSVVSDSKQDPVSSRKDHEVGSLNYEFLIYRNVVQFDEGLDPQSSGFQYDEEDHRVHFDMEDDQLLDVSIPDGKAVVFSDQLDGSESPDDEYIELLEPQLRSYSQRLDQVVERGEEKEELVQVETEATSPLVQSAQEEIGLQPKKFGLYSDDENELESPDEHDDLIEQIKREIKNVRTGGLPTISEEDHSESTRMVENLKLKPLKIDEKLEYKDRIAEIQKVYKSYAEKMRKLDILNNQTMHAIGFLQLKDQDKPISLEKSSINPIMKSLLSQNLLRCKAQRRPTVDPMPKFVGDLHKDLELVYVGQVCLSWEILHWQHRKARELQQYDHHHYNVVATEFQLFQVLLQRFIEDDPFQGPRVRHYVRNRCVLRSLLQVPAIRDDCRKDKKHDMGGEEDLIILSEMLVKIIEETMQIFWKFLRKDERNAVLKSLQESQVEHKDLELLVDIRRDLQKKEKKLKDIQRSGNCVVKKFQKQHQDQDRLEHSFFVAQVELRLVSRVLNMSKLTSDQLVWCHEKLDNINFVHRRVLLEPSFLLFPC</sequence>
<feature type="compositionally biased region" description="Basic and acidic residues" evidence="1">
    <location>
        <begin position="95"/>
        <end position="134"/>
    </location>
</feature>
<evidence type="ECO:0000256" key="1">
    <source>
        <dbReference type="SAM" id="MobiDB-lite"/>
    </source>
</evidence>
<evidence type="ECO:0000313" key="4">
    <source>
        <dbReference type="Proteomes" id="UP000238479"/>
    </source>
</evidence>
<organism evidence="3 4">
    <name type="scientific">Rosa chinensis</name>
    <name type="common">China rose</name>
    <dbReference type="NCBI Taxonomy" id="74649"/>
    <lineage>
        <taxon>Eukaryota</taxon>
        <taxon>Viridiplantae</taxon>
        <taxon>Streptophyta</taxon>
        <taxon>Embryophyta</taxon>
        <taxon>Tracheophyta</taxon>
        <taxon>Spermatophyta</taxon>
        <taxon>Magnoliopsida</taxon>
        <taxon>eudicotyledons</taxon>
        <taxon>Gunneridae</taxon>
        <taxon>Pentapetalae</taxon>
        <taxon>rosids</taxon>
        <taxon>fabids</taxon>
        <taxon>Rosales</taxon>
        <taxon>Rosaceae</taxon>
        <taxon>Rosoideae</taxon>
        <taxon>Rosoideae incertae sedis</taxon>
        <taxon>Rosa</taxon>
    </lineage>
</organism>
<gene>
    <name evidence="3" type="ORF">RchiOBHm_Chr4g0439871</name>
</gene>
<feature type="transmembrane region" description="Helical" evidence="2">
    <location>
        <begin position="27"/>
        <end position="53"/>
    </location>
</feature>
<proteinExistence type="predicted"/>
<feature type="compositionally biased region" description="Polar residues" evidence="1">
    <location>
        <begin position="167"/>
        <end position="181"/>
    </location>
</feature>
<keyword evidence="2" id="KW-0472">Membrane</keyword>
<dbReference type="Pfam" id="PF07891">
    <property type="entry name" value="DUF1666"/>
    <property type="match status" value="1"/>
</dbReference>
<dbReference type="GO" id="GO:0005840">
    <property type="term" value="C:ribosome"/>
    <property type="evidence" value="ECO:0007669"/>
    <property type="project" value="UniProtKB-KW"/>
</dbReference>
<keyword evidence="3" id="KW-0689">Ribosomal protein</keyword>
<evidence type="ECO:0000313" key="3">
    <source>
        <dbReference type="EMBL" id="PRQ40790.1"/>
    </source>
</evidence>
<dbReference type="PANTHER" id="PTHR46741">
    <property type="entry name" value="OS09G0413600 PROTEIN"/>
    <property type="match status" value="1"/>
</dbReference>
<keyword evidence="4" id="KW-1185">Reference proteome</keyword>
<comment type="caution">
    <text evidence="3">The sequence shown here is derived from an EMBL/GenBank/DDBJ whole genome shotgun (WGS) entry which is preliminary data.</text>
</comment>
<dbReference type="Gramene" id="PRQ40790">
    <property type="protein sequence ID" value="PRQ40790"/>
    <property type="gene ID" value="RchiOBHm_Chr4g0439871"/>
</dbReference>
<keyword evidence="2" id="KW-0812">Transmembrane</keyword>
<name>A0A2P6R2X7_ROSCH</name>